<reference evidence="2 3" key="1">
    <citation type="submission" date="2017-05" db="EMBL/GenBank/DDBJ databases">
        <title>Draft genome sequence of Elsinoe australis.</title>
        <authorList>
            <person name="Cheng Q."/>
        </authorList>
    </citation>
    <scope>NUCLEOTIDE SEQUENCE [LARGE SCALE GENOMIC DNA]</scope>
    <source>
        <strain evidence="2 3">NL1</strain>
    </source>
</reference>
<evidence type="ECO:0000313" key="3">
    <source>
        <dbReference type="Proteomes" id="UP000243723"/>
    </source>
</evidence>
<feature type="region of interest" description="Disordered" evidence="1">
    <location>
        <begin position="420"/>
        <end position="444"/>
    </location>
</feature>
<comment type="caution">
    <text evidence="2">The sequence shown here is derived from an EMBL/GenBank/DDBJ whole genome shotgun (WGS) entry which is preliminary data.</text>
</comment>
<proteinExistence type="predicted"/>
<dbReference type="EMBL" id="NHZQ01000121">
    <property type="protein sequence ID" value="PSK51713.1"/>
    <property type="molecule type" value="Genomic_DNA"/>
</dbReference>
<keyword evidence="3" id="KW-1185">Reference proteome</keyword>
<feature type="compositionally biased region" description="Polar residues" evidence="1">
    <location>
        <begin position="153"/>
        <end position="162"/>
    </location>
</feature>
<feature type="compositionally biased region" description="Low complexity" evidence="1">
    <location>
        <begin position="163"/>
        <end position="177"/>
    </location>
</feature>
<feature type="compositionally biased region" description="Low complexity" evidence="1">
    <location>
        <begin position="105"/>
        <end position="147"/>
    </location>
</feature>
<feature type="compositionally biased region" description="Basic and acidic residues" evidence="1">
    <location>
        <begin position="420"/>
        <end position="433"/>
    </location>
</feature>
<gene>
    <name evidence="2" type="ORF">B9Z65_2980</name>
</gene>
<accession>A0A2P7ZU40</accession>
<feature type="compositionally biased region" description="Low complexity" evidence="1">
    <location>
        <begin position="67"/>
        <end position="92"/>
    </location>
</feature>
<evidence type="ECO:0000313" key="2">
    <source>
        <dbReference type="EMBL" id="PSK51713.1"/>
    </source>
</evidence>
<dbReference type="AlphaFoldDB" id="A0A2P7ZU40"/>
<dbReference type="STRING" id="40998.A0A2P7ZU40"/>
<dbReference type="OrthoDB" id="3924390at2759"/>
<sequence length="444" mass="48845">MGSGSSKTQAHHDENVRSVRKQIGKRSSVNFLQRLDTRPPHTHQASPSLPPRISKLPERVIHPLPQPLSSHPPALSPSSSTTIKTPTTRTLTAFQDPSPDEDPPSLHSNSSSSFDEYPAVPVASVPEEPSSPSAKSLPSVKQSSPSSGEHSTETASLPVTTPQLSSDDSNDSAQQDLDNADDCSDPETPLAPPPPISFAPILRVPTPLPQHSPTRYGLEEAMETVRVAVTREIQKKRATTGPELFRQALELQIATNFTNRPPQPKSPPRRNTISEYPSRSIRIYRPRIKYSPAELFRRTLAKQHMLPPPRGKNPSPRTVRLLRRPYPFNLVRDDPSHGSATIRYALASPISASQRSCHTHHSKWHEASNLNHPVECAICLCAGDCESDTKVAWMCGFCALRICAECRSVFDEKGMRGLMKRERDGGRTVEARRGRAGGRKSTIG</sequence>
<feature type="region of interest" description="Disordered" evidence="1">
    <location>
        <begin position="1"/>
        <end position="211"/>
    </location>
</feature>
<protein>
    <submittedName>
        <fullName evidence="2">Uncharacterized protein</fullName>
    </submittedName>
</protein>
<evidence type="ECO:0000256" key="1">
    <source>
        <dbReference type="SAM" id="MobiDB-lite"/>
    </source>
</evidence>
<dbReference type="Proteomes" id="UP000243723">
    <property type="component" value="Unassembled WGS sequence"/>
</dbReference>
<name>A0A2P7ZU40_9PEZI</name>
<organism evidence="2 3">
    <name type="scientific">Elsinoe australis</name>
    <dbReference type="NCBI Taxonomy" id="40998"/>
    <lineage>
        <taxon>Eukaryota</taxon>
        <taxon>Fungi</taxon>
        <taxon>Dikarya</taxon>
        <taxon>Ascomycota</taxon>
        <taxon>Pezizomycotina</taxon>
        <taxon>Dothideomycetes</taxon>
        <taxon>Dothideomycetidae</taxon>
        <taxon>Myriangiales</taxon>
        <taxon>Elsinoaceae</taxon>
        <taxon>Elsinoe</taxon>
    </lineage>
</organism>